<organism evidence="1">
    <name type="scientific">Picea glauca</name>
    <name type="common">White spruce</name>
    <name type="synonym">Pinus glauca</name>
    <dbReference type="NCBI Taxonomy" id="3330"/>
    <lineage>
        <taxon>Eukaryota</taxon>
        <taxon>Viridiplantae</taxon>
        <taxon>Streptophyta</taxon>
        <taxon>Embryophyta</taxon>
        <taxon>Tracheophyta</taxon>
        <taxon>Spermatophyta</taxon>
        <taxon>Pinopsida</taxon>
        <taxon>Pinidae</taxon>
        <taxon>Conifers I</taxon>
        <taxon>Pinales</taxon>
        <taxon>Pinaceae</taxon>
        <taxon>Picea</taxon>
    </lineage>
</organism>
<name>A0A117NHK0_PICGL</name>
<geneLocation type="mitochondrion" evidence="1"/>
<protein>
    <submittedName>
        <fullName evidence="1">Uncharacterized protein</fullName>
    </submittedName>
</protein>
<gene>
    <name evidence="1" type="ORF">ABT39_MTgene4518</name>
</gene>
<proteinExistence type="predicted"/>
<dbReference type="AlphaFoldDB" id="A0A117NHK0"/>
<reference evidence="1" key="1">
    <citation type="journal article" date="2015" name="Genome Biol. Evol.">
        <title>Organellar Genomes of White Spruce (Picea glauca): Assembly and Annotation.</title>
        <authorList>
            <person name="Jackman S.D."/>
            <person name="Warren R.L."/>
            <person name="Gibb E.A."/>
            <person name="Vandervalk B.P."/>
            <person name="Mohamadi H."/>
            <person name="Chu J."/>
            <person name="Raymond A."/>
            <person name="Pleasance S."/>
            <person name="Coope R."/>
            <person name="Wildung M.R."/>
            <person name="Ritland C.E."/>
            <person name="Bousquet J."/>
            <person name="Jones S.J."/>
            <person name="Bohlmann J."/>
            <person name="Birol I."/>
        </authorList>
    </citation>
    <scope>NUCLEOTIDE SEQUENCE [LARGE SCALE GENOMIC DNA]</scope>
    <source>
        <tissue evidence="1">Flushing bud</tissue>
    </source>
</reference>
<dbReference type="EMBL" id="LKAM01000005">
    <property type="protein sequence ID" value="KUM48503.1"/>
    <property type="molecule type" value="Genomic_DNA"/>
</dbReference>
<accession>A0A117NHK0</accession>
<keyword evidence="1" id="KW-0496">Mitochondrion</keyword>
<comment type="caution">
    <text evidence="1">The sequence shown here is derived from an EMBL/GenBank/DDBJ whole genome shotgun (WGS) entry which is preliminary data.</text>
</comment>
<sequence>MVLKSKLNTPFSPNSIIGFLEIEAAFDQYTEVGGLVFDPALTLSIGLVPTEKTGHLKLDEPASRVLSLSLSRRF</sequence>
<evidence type="ECO:0000313" key="1">
    <source>
        <dbReference type="EMBL" id="KUM48503.1"/>
    </source>
</evidence>